<dbReference type="Pfam" id="PF13245">
    <property type="entry name" value="AAA_19"/>
    <property type="match status" value="1"/>
</dbReference>
<keyword evidence="10" id="KW-0413">Isomerase</keyword>
<keyword evidence="3" id="KW-0227">DNA damage</keyword>
<dbReference type="EMBL" id="CAFBLR010000015">
    <property type="protein sequence ID" value="CAB4862444.1"/>
    <property type="molecule type" value="Genomic_DNA"/>
</dbReference>
<dbReference type="PANTHER" id="PTHR43788">
    <property type="entry name" value="DNA2/NAM7 HELICASE FAMILY MEMBER"/>
    <property type="match status" value="1"/>
</dbReference>
<evidence type="ECO:0000256" key="2">
    <source>
        <dbReference type="ARBA" id="ARBA00022741"/>
    </source>
</evidence>
<dbReference type="InterPro" id="IPR027785">
    <property type="entry name" value="UvrD-like_helicase_C"/>
</dbReference>
<evidence type="ECO:0000256" key="5">
    <source>
        <dbReference type="ARBA" id="ARBA00022806"/>
    </source>
</evidence>
<dbReference type="GO" id="GO:0008854">
    <property type="term" value="F:exodeoxyribonuclease V activity"/>
    <property type="evidence" value="ECO:0007669"/>
    <property type="project" value="InterPro"/>
</dbReference>
<dbReference type="GO" id="GO:0006310">
    <property type="term" value="P:DNA recombination"/>
    <property type="evidence" value="ECO:0007669"/>
    <property type="project" value="InterPro"/>
</dbReference>
<name>A0A6J6V5L5_9ZZZZ</name>
<organism evidence="14">
    <name type="scientific">freshwater metagenome</name>
    <dbReference type="NCBI Taxonomy" id="449393"/>
    <lineage>
        <taxon>unclassified sequences</taxon>
        <taxon>metagenomes</taxon>
        <taxon>ecological metagenomes</taxon>
    </lineage>
</organism>
<evidence type="ECO:0000256" key="6">
    <source>
        <dbReference type="ARBA" id="ARBA00022839"/>
    </source>
</evidence>
<dbReference type="SUPFAM" id="SSF52540">
    <property type="entry name" value="P-loop containing nucleoside triphosphate hydrolases"/>
    <property type="match status" value="2"/>
</dbReference>
<dbReference type="InterPro" id="IPR027417">
    <property type="entry name" value="P-loop_NTPase"/>
</dbReference>
<dbReference type="GO" id="GO:0006302">
    <property type="term" value="P:double-strand break repair"/>
    <property type="evidence" value="ECO:0007669"/>
    <property type="project" value="InterPro"/>
</dbReference>
<dbReference type="EMBL" id="CAEZYY010000041">
    <property type="protein sequence ID" value="CAB4766924.1"/>
    <property type="molecule type" value="Genomic_DNA"/>
</dbReference>
<dbReference type="Gene3D" id="1.10.10.1020">
    <property type="entry name" value="RecBCD complex, subunit RecD, N-terminal domain"/>
    <property type="match status" value="1"/>
</dbReference>
<protein>
    <submittedName>
        <fullName evidence="14">Unannotated protein</fullName>
    </submittedName>
</protein>
<evidence type="ECO:0000256" key="1">
    <source>
        <dbReference type="ARBA" id="ARBA00022722"/>
    </source>
</evidence>
<keyword evidence="7" id="KW-0067">ATP-binding</keyword>
<evidence type="ECO:0000256" key="9">
    <source>
        <dbReference type="ARBA" id="ARBA00023204"/>
    </source>
</evidence>
<evidence type="ECO:0000259" key="11">
    <source>
        <dbReference type="Pfam" id="PF13538"/>
    </source>
</evidence>
<keyword evidence="5" id="KW-0347">Helicase</keyword>
<dbReference type="Gene3D" id="3.40.50.300">
    <property type="entry name" value="P-loop containing nucleotide triphosphate hydrolases"/>
    <property type="match status" value="3"/>
</dbReference>
<dbReference type="GO" id="GO:0009338">
    <property type="term" value="C:exodeoxyribonuclease V complex"/>
    <property type="evidence" value="ECO:0007669"/>
    <property type="project" value="InterPro"/>
</dbReference>
<dbReference type="Pfam" id="PF13538">
    <property type="entry name" value="UvrD_C_2"/>
    <property type="match status" value="1"/>
</dbReference>
<evidence type="ECO:0000256" key="10">
    <source>
        <dbReference type="ARBA" id="ARBA00023235"/>
    </source>
</evidence>
<dbReference type="CDD" id="cd18809">
    <property type="entry name" value="SF1_C_RecD"/>
    <property type="match status" value="1"/>
</dbReference>
<dbReference type="PANTHER" id="PTHR43788:SF6">
    <property type="entry name" value="DNA HELICASE B"/>
    <property type="match status" value="1"/>
</dbReference>
<dbReference type="GO" id="GO:0005524">
    <property type="term" value="F:ATP binding"/>
    <property type="evidence" value="ECO:0007669"/>
    <property type="project" value="UniProtKB-KW"/>
</dbReference>
<dbReference type="AlphaFoldDB" id="A0A6J6V5L5"/>
<dbReference type="InterPro" id="IPR041851">
    <property type="entry name" value="RecD_N_sf"/>
</dbReference>
<dbReference type="InterPro" id="IPR050534">
    <property type="entry name" value="Coronavir_polyprotein_1ab"/>
</dbReference>
<dbReference type="CDD" id="cd17933">
    <property type="entry name" value="DEXSc_RecD-like"/>
    <property type="match status" value="1"/>
</dbReference>
<feature type="domain" description="RecBCD enzyme subunit RecD N-terminal" evidence="12">
    <location>
        <begin position="34"/>
        <end position="151"/>
    </location>
</feature>
<reference evidence="14" key="1">
    <citation type="submission" date="2020-05" db="EMBL/GenBank/DDBJ databases">
        <authorList>
            <person name="Chiriac C."/>
            <person name="Salcher M."/>
            <person name="Ghai R."/>
            <person name="Kavagutti S V."/>
        </authorList>
    </citation>
    <scope>NUCLEOTIDE SEQUENCE</scope>
</reference>
<dbReference type="InterPro" id="IPR006344">
    <property type="entry name" value="RecD"/>
</dbReference>
<dbReference type="GO" id="GO:0017116">
    <property type="term" value="F:single-stranded DNA helicase activity"/>
    <property type="evidence" value="ECO:0007669"/>
    <property type="project" value="TreeGrafter"/>
</dbReference>
<keyword evidence="6" id="KW-0269">Exonuclease</keyword>
<evidence type="ECO:0000256" key="3">
    <source>
        <dbReference type="ARBA" id="ARBA00022763"/>
    </source>
</evidence>
<evidence type="ECO:0000256" key="8">
    <source>
        <dbReference type="ARBA" id="ARBA00023125"/>
    </source>
</evidence>
<evidence type="ECO:0000256" key="4">
    <source>
        <dbReference type="ARBA" id="ARBA00022801"/>
    </source>
</evidence>
<evidence type="ECO:0000259" key="12">
    <source>
        <dbReference type="Pfam" id="PF21185"/>
    </source>
</evidence>
<gene>
    <name evidence="13" type="ORF">UFOPK2602_02166</name>
    <name evidence="14" type="ORF">UFOPK2806_02173</name>
    <name evidence="15" type="ORF">UFOPK3417_00301</name>
</gene>
<dbReference type="NCBIfam" id="TIGR01447">
    <property type="entry name" value="recD"/>
    <property type="match status" value="1"/>
</dbReference>
<dbReference type="InterPro" id="IPR049550">
    <property type="entry name" value="RecD_N"/>
</dbReference>
<evidence type="ECO:0000256" key="7">
    <source>
        <dbReference type="ARBA" id="ARBA00022840"/>
    </source>
</evidence>
<feature type="domain" description="UvrD-like helicase C-terminal" evidence="11">
    <location>
        <begin position="578"/>
        <end position="625"/>
    </location>
</feature>
<dbReference type="HAMAP" id="MF_01487">
    <property type="entry name" value="RecD"/>
    <property type="match status" value="1"/>
</dbReference>
<evidence type="ECO:0000313" key="14">
    <source>
        <dbReference type="EMBL" id="CAB4766924.1"/>
    </source>
</evidence>
<dbReference type="GO" id="GO:0003677">
    <property type="term" value="F:DNA binding"/>
    <property type="evidence" value="ECO:0007669"/>
    <property type="project" value="UniProtKB-KW"/>
</dbReference>
<evidence type="ECO:0000313" key="15">
    <source>
        <dbReference type="EMBL" id="CAB4862444.1"/>
    </source>
</evidence>
<keyword evidence="2" id="KW-0547">Nucleotide-binding</keyword>
<evidence type="ECO:0000313" key="13">
    <source>
        <dbReference type="EMBL" id="CAB4727908.1"/>
    </source>
</evidence>
<keyword evidence="9" id="KW-0234">DNA repair</keyword>
<keyword evidence="4" id="KW-0378">Hydrolase</keyword>
<accession>A0A6J6V5L5</accession>
<proteinExistence type="inferred from homology"/>
<keyword evidence="1" id="KW-0540">Nuclease</keyword>
<dbReference type="EMBL" id="CAEZXX010000206">
    <property type="protein sequence ID" value="CAB4727908.1"/>
    <property type="molecule type" value="Genomic_DNA"/>
</dbReference>
<dbReference type="Pfam" id="PF21185">
    <property type="entry name" value="RecD_N"/>
    <property type="match status" value="1"/>
</dbReference>
<keyword evidence="8" id="KW-0238">DNA-binding</keyword>
<sequence>MNEGTTIAPARNDSGLVSVLVPDEVACLAPLVDAGVLGAAEVHLAAWVARCGLLHATNDEPVIVGVAMACWAALHGHACADLDHLALAVERERPARQYLDGEPALVWPNTEGWLASLRAAAERGLVRVVGNADTEPVLDSAPLVLCGRRLYLQRHWVDECTVAASLRARAGTDVLSVPATLGDRAARLLERLLPACEPDGSVNQQRLAADLVFRRNLALVVGGPGTGKTYSVARLLMAMMSDAEDRGEQLRIALAAPTGKAAARLTETIRAAVARVESEEEHLAVLVSDRLTDSVKKALIALEPSTIHRLLGPLPARRQRFAHDATNPIPFDIVLIDETSMVSTPLVARLVEAVPPTARLVLIGDPDQLESVELGAALGDIVVAAADPLSPLAGHAVRLQRGHRFEHDSPIALLADSVREQRVDDALALLRSSTTEGLTFSPTEHPSSEGSLAVIESVVAPVLEAARDAAVAGNARLALEALAGVRVLCAHRLGEFGVAHWNEWGERWTYGAKGAPTVWYPGRPLLVTRNDFRLGLANGDTGVVVLVDSRPQAAFADATAPSGVRLVDPVELEDVDTAYAMTIHKSQGSEYDSVVLVLPPASSPLIGRELVYTAITRAKRHLAVVGSEAAMRGCINTPARRMTGLAASLAR</sequence>